<keyword evidence="12" id="KW-1185">Reference proteome</keyword>
<evidence type="ECO:0000256" key="6">
    <source>
        <dbReference type="ARBA" id="ARBA00022777"/>
    </source>
</evidence>
<reference evidence="11 12" key="1">
    <citation type="submission" date="2016-10" db="EMBL/GenBank/DDBJ databases">
        <authorList>
            <person name="de Groot N.N."/>
        </authorList>
    </citation>
    <scope>NUCLEOTIDE SEQUENCE [LARGE SCALE GENOMIC DNA]</scope>
    <source>
        <strain evidence="11 12">DSM 22789</strain>
    </source>
</reference>
<dbReference type="GO" id="GO:0005524">
    <property type="term" value="F:ATP binding"/>
    <property type="evidence" value="ECO:0007669"/>
    <property type="project" value="UniProtKB-KW"/>
</dbReference>
<evidence type="ECO:0000256" key="2">
    <source>
        <dbReference type="ARBA" id="ARBA00004370"/>
    </source>
</evidence>
<organism evidence="11 12">
    <name type="scientific">Sphingobacterium wenxiniae</name>
    <dbReference type="NCBI Taxonomy" id="683125"/>
    <lineage>
        <taxon>Bacteria</taxon>
        <taxon>Pseudomonadati</taxon>
        <taxon>Bacteroidota</taxon>
        <taxon>Sphingobacteriia</taxon>
        <taxon>Sphingobacteriales</taxon>
        <taxon>Sphingobacteriaceae</taxon>
        <taxon>Sphingobacterium</taxon>
    </lineage>
</organism>
<dbReference type="GO" id="GO:0030295">
    <property type="term" value="F:protein kinase activator activity"/>
    <property type="evidence" value="ECO:0007669"/>
    <property type="project" value="TreeGrafter"/>
</dbReference>
<keyword evidence="4" id="KW-0808">Transferase</keyword>
<dbReference type="PRINTS" id="PR00344">
    <property type="entry name" value="BCTRLSENSOR"/>
</dbReference>
<dbReference type="InterPro" id="IPR003594">
    <property type="entry name" value="HATPase_dom"/>
</dbReference>
<dbReference type="SMART" id="SM00387">
    <property type="entry name" value="HATPase_c"/>
    <property type="match status" value="1"/>
</dbReference>
<proteinExistence type="predicted"/>
<comment type="subcellular location">
    <subcellularLocation>
        <location evidence="2">Membrane</location>
    </subcellularLocation>
</comment>
<keyword evidence="9" id="KW-0812">Transmembrane</keyword>
<comment type="catalytic activity">
    <reaction evidence="1">
        <text>ATP + protein L-histidine = ADP + protein N-phospho-L-histidine.</text>
        <dbReference type="EC" id="2.7.13.3"/>
    </reaction>
</comment>
<dbReference type="CDD" id="cd00075">
    <property type="entry name" value="HATPase"/>
    <property type="match status" value="1"/>
</dbReference>
<dbReference type="PROSITE" id="PS50109">
    <property type="entry name" value="HIS_KIN"/>
    <property type="match status" value="1"/>
</dbReference>
<dbReference type="AlphaFoldDB" id="A0A1I6TTW7"/>
<keyword evidence="7" id="KW-0067">ATP-binding</keyword>
<accession>A0A1I6TTW7</accession>
<dbReference type="Gene3D" id="3.30.565.10">
    <property type="entry name" value="Histidine kinase-like ATPase, C-terminal domain"/>
    <property type="match status" value="1"/>
</dbReference>
<dbReference type="InterPro" id="IPR004358">
    <property type="entry name" value="Sig_transdc_His_kin-like_C"/>
</dbReference>
<dbReference type="Pfam" id="PF13188">
    <property type="entry name" value="PAS_8"/>
    <property type="match status" value="1"/>
</dbReference>
<keyword evidence="6" id="KW-0418">Kinase</keyword>
<evidence type="ECO:0000256" key="8">
    <source>
        <dbReference type="ARBA" id="ARBA00023012"/>
    </source>
</evidence>
<feature type="transmembrane region" description="Helical" evidence="9">
    <location>
        <begin position="33"/>
        <end position="50"/>
    </location>
</feature>
<dbReference type="EMBL" id="FOZZ01000007">
    <property type="protein sequence ID" value="SFS92604.1"/>
    <property type="molecule type" value="Genomic_DNA"/>
</dbReference>
<dbReference type="GO" id="GO:0007234">
    <property type="term" value="P:osmosensory signaling via phosphorelay pathway"/>
    <property type="evidence" value="ECO:0007669"/>
    <property type="project" value="TreeGrafter"/>
</dbReference>
<evidence type="ECO:0000313" key="11">
    <source>
        <dbReference type="EMBL" id="SFS92604.1"/>
    </source>
</evidence>
<dbReference type="PANTHER" id="PTHR42878:SF7">
    <property type="entry name" value="SENSOR HISTIDINE KINASE GLRK"/>
    <property type="match status" value="1"/>
</dbReference>
<dbReference type="GO" id="GO:0000156">
    <property type="term" value="F:phosphorelay response regulator activity"/>
    <property type="evidence" value="ECO:0007669"/>
    <property type="project" value="TreeGrafter"/>
</dbReference>
<evidence type="ECO:0000256" key="1">
    <source>
        <dbReference type="ARBA" id="ARBA00000085"/>
    </source>
</evidence>
<feature type="domain" description="Histidine kinase" evidence="10">
    <location>
        <begin position="228"/>
        <end position="442"/>
    </location>
</feature>
<dbReference type="PANTHER" id="PTHR42878">
    <property type="entry name" value="TWO-COMPONENT HISTIDINE KINASE"/>
    <property type="match status" value="1"/>
</dbReference>
<sequence length="442" mass="50854">MRWQTVRDFFKLVLLMAGAVAVAYLYFHKQYTYAVVLFLVVLYFAFRFHAQHRFLLQQMLEFAEAVKYRDFTRRFVVKKPLSTEGQLYTAFNNINQVYKNISIDMEIQQQYLQKVINMLDSGIIFYEGDTGKVIWVNDAFKQLFQVPHLGNIKGLAKRHPDLFEKTMLLKAGKQQVEAAHSSKGKIKLLMQSTGFETEEGSFRIVVYQNINEALDETETRAWQKLLRVLTHEIMNSIAPISSLAETLHTRLEQGDIEEGIDDLKLGMYTIKRRSEGLLQFAKSYRMINKVDQPDFKEILMVDLFEGIYQLLEPTMLQKGIDVDIILKDTRLLLSADRNLIEQVLINLLLNAIEAVQGQQESYISISGIKREEVIQIQITDNGKGMSTEIQEQIFTPFFTTRKSGTGVGLTLSKQIMLLHGGTIFVDSEEGRGSVFTLQFRNN</sequence>
<dbReference type="EC" id="2.7.13.3" evidence="3"/>
<name>A0A1I6TTW7_9SPHI</name>
<evidence type="ECO:0000259" key="10">
    <source>
        <dbReference type="PROSITE" id="PS50109"/>
    </source>
</evidence>
<dbReference type="OrthoDB" id="1931120at2"/>
<evidence type="ECO:0000313" key="12">
    <source>
        <dbReference type="Proteomes" id="UP000198785"/>
    </source>
</evidence>
<dbReference type="Pfam" id="PF02518">
    <property type="entry name" value="HATPase_c"/>
    <property type="match status" value="1"/>
</dbReference>
<dbReference type="InterPro" id="IPR036890">
    <property type="entry name" value="HATPase_C_sf"/>
</dbReference>
<evidence type="ECO:0000256" key="4">
    <source>
        <dbReference type="ARBA" id="ARBA00022679"/>
    </source>
</evidence>
<dbReference type="Proteomes" id="UP000198785">
    <property type="component" value="Unassembled WGS sequence"/>
</dbReference>
<dbReference type="STRING" id="683125.SAMN05660206_10739"/>
<evidence type="ECO:0000256" key="9">
    <source>
        <dbReference type="SAM" id="Phobius"/>
    </source>
</evidence>
<keyword evidence="5" id="KW-0547">Nucleotide-binding</keyword>
<dbReference type="InterPro" id="IPR050351">
    <property type="entry name" value="BphY/WalK/GraS-like"/>
</dbReference>
<dbReference type="GO" id="GO:0016020">
    <property type="term" value="C:membrane"/>
    <property type="evidence" value="ECO:0007669"/>
    <property type="project" value="UniProtKB-SubCell"/>
</dbReference>
<evidence type="ECO:0000256" key="7">
    <source>
        <dbReference type="ARBA" id="ARBA00022840"/>
    </source>
</evidence>
<keyword evidence="9" id="KW-1133">Transmembrane helix</keyword>
<dbReference type="GO" id="GO:0004673">
    <property type="term" value="F:protein histidine kinase activity"/>
    <property type="evidence" value="ECO:0007669"/>
    <property type="project" value="UniProtKB-EC"/>
</dbReference>
<dbReference type="RefSeq" id="WP_093365849.1">
    <property type="nucleotide sequence ID" value="NZ_FOZZ01000007.1"/>
</dbReference>
<keyword evidence="8" id="KW-0902">Two-component regulatory system</keyword>
<evidence type="ECO:0000256" key="3">
    <source>
        <dbReference type="ARBA" id="ARBA00012438"/>
    </source>
</evidence>
<keyword evidence="9" id="KW-0472">Membrane</keyword>
<evidence type="ECO:0000256" key="5">
    <source>
        <dbReference type="ARBA" id="ARBA00022741"/>
    </source>
</evidence>
<dbReference type="InterPro" id="IPR000014">
    <property type="entry name" value="PAS"/>
</dbReference>
<feature type="transmembrane region" description="Helical" evidence="9">
    <location>
        <begin position="9"/>
        <end position="27"/>
    </location>
</feature>
<gene>
    <name evidence="11" type="ORF">SAMN05660206_10739</name>
</gene>
<dbReference type="InterPro" id="IPR005467">
    <property type="entry name" value="His_kinase_dom"/>
</dbReference>
<dbReference type="SUPFAM" id="SSF55874">
    <property type="entry name" value="ATPase domain of HSP90 chaperone/DNA topoisomerase II/histidine kinase"/>
    <property type="match status" value="1"/>
</dbReference>
<protein>
    <recommendedName>
        <fullName evidence="3">histidine kinase</fullName>
        <ecNumber evidence="3">2.7.13.3</ecNumber>
    </recommendedName>
</protein>